<dbReference type="PANTHER" id="PTHR47718:SF17">
    <property type="entry name" value="PROTEIN FAR1-RELATED SEQUENCE 5-LIKE"/>
    <property type="match status" value="1"/>
</dbReference>
<dbReference type="PANTHER" id="PTHR47718">
    <property type="entry name" value="OS01G0519700 PROTEIN"/>
    <property type="match status" value="1"/>
</dbReference>
<dbReference type="AlphaFoldDB" id="A0A2I0API3"/>
<reference evidence="1 2" key="1">
    <citation type="journal article" date="2017" name="Nature">
        <title>The Apostasia genome and the evolution of orchids.</title>
        <authorList>
            <person name="Zhang G.Q."/>
            <person name="Liu K.W."/>
            <person name="Li Z."/>
            <person name="Lohaus R."/>
            <person name="Hsiao Y.Y."/>
            <person name="Niu S.C."/>
            <person name="Wang J.Y."/>
            <person name="Lin Y.C."/>
            <person name="Xu Q."/>
            <person name="Chen L.J."/>
            <person name="Yoshida K."/>
            <person name="Fujiwara S."/>
            <person name="Wang Z.W."/>
            <person name="Zhang Y.Q."/>
            <person name="Mitsuda N."/>
            <person name="Wang M."/>
            <person name="Liu G.H."/>
            <person name="Pecoraro L."/>
            <person name="Huang H.X."/>
            <person name="Xiao X.J."/>
            <person name="Lin M."/>
            <person name="Wu X.Y."/>
            <person name="Wu W.L."/>
            <person name="Chen Y.Y."/>
            <person name="Chang S.B."/>
            <person name="Sakamoto S."/>
            <person name="Ohme-Takagi M."/>
            <person name="Yagi M."/>
            <person name="Zeng S.J."/>
            <person name="Shen C.Y."/>
            <person name="Yeh C.M."/>
            <person name="Luo Y.B."/>
            <person name="Tsai W.C."/>
            <person name="Van de Peer Y."/>
            <person name="Liu Z.J."/>
        </authorList>
    </citation>
    <scope>NUCLEOTIDE SEQUENCE [LARGE SCALE GENOMIC DNA]</scope>
    <source>
        <strain evidence="2">cv. Shenzhen</strain>
        <tissue evidence="1">Stem</tissue>
    </source>
</reference>
<keyword evidence="2" id="KW-1185">Reference proteome</keyword>
<dbReference type="OrthoDB" id="2407438at2759"/>
<dbReference type="EMBL" id="KZ451968">
    <property type="protein sequence ID" value="PKA57463.1"/>
    <property type="molecule type" value="Genomic_DNA"/>
</dbReference>
<accession>A0A2I0API3</accession>
<protein>
    <submittedName>
        <fullName evidence="1">Protein FAR1-like sequence 3</fullName>
    </submittedName>
</protein>
<evidence type="ECO:0000313" key="2">
    <source>
        <dbReference type="Proteomes" id="UP000236161"/>
    </source>
</evidence>
<name>A0A2I0API3_9ASPA</name>
<organism evidence="1 2">
    <name type="scientific">Apostasia shenzhenica</name>
    <dbReference type="NCBI Taxonomy" id="1088818"/>
    <lineage>
        <taxon>Eukaryota</taxon>
        <taxon>Viridiplantae</taxon>
        <taxon>Streptophyta</taxon>
        <taxon>Embryophyta</taxon>
        <taxon>Tracheophyta</taxon>
        <taxon>Spermatophyta</taxon>
        <taxon>Magnoliopsida</taxon>
        <taxon>Liliopsida</taxon>
        <taxon>Asparagales</taxon>
        <taxon>Orchidaceae</taxon>
        <taxon>Apostasioideae</taxon>
        <taxon>Apostasia</taxon>
    </lineage>
</organism>
<sequence length="103" mass="12421">MHTILSHERLGRVKARNAFSLLKLFSLHKNFDSMFYWEIQLNEDQRLINILWVDAIYKMNYEAFGDIIIFDISYRISKYNLICAPIIDISNHRINIFWCCLFN</sequence>
<evidence type="ECO:0000313" key="1">
    <source>
        <dbReference type="EMBL" id="PKA57463.1"/>
    </source>
</evidence>
<dbReference type="Proteomes" id="UP000236161">
    <property type="component" value="Unassembled WGS sequence"/>
</dbReference>
<gene>
    <name evidence="1" type="primary">FRS3</name>
    <name evidence="1" type="ORF">AXF42_Ash013651</name>
</gene>
<proteinExistence type="predicted"/>